<feature type="compositionally biased region" description="Polar residues" evidence="3">
    <location>
        <begin position="111"/>
        <end position="121"/>
    </location>
</feature>
<keyword evidence="5" id="KW-1185">Reference proteome</keyword>
<comment type="caution">
    <text evidence="4">The sequence shown here is derived from an EMBL/GenBank/DDBJ whole genome shotgun (WGS) entry which is preliminary data.</text>
</comment>
<reference evidence="4" key="2">
    <citation type="journal article" date="2023" name="Int. J. Mol. Sci.">
        <title>De Novo Assembly and Annotation of 11 Diverse Shrub Willow (Salix) Genomes Reveals Novel Gene Organization in Sex-Linked Regions.</title>
        <authorList>
            <person name="Hyden B."/>
            <person name="Feng K."/>
            <person name="Yates T.B."/>
            <person name="Jawdy S."/>
            <person name="Cereghino C."/>
            <person name="Smart L.B."/>
            <person name="Muchero W."/>
        </authorList>
    </citation>
    <scope>NUCLEOTIDE SEQUENCE</scope>
    <source>
        <tissue evidence="4">Shoot tip</tissue>
    </source>
</reference>
<dbReference type="InterPro" id="IPR020904">
    <property type="entry name" value="Sc_DH/Rdtase_CS"/>
</dbReference>
<dbReference type="PANTHER" id="PTHR44169">
    <property type="entry name" value="NADPH-DEPENDENT 1-ACYLDIHYDROXYACETONE PHOSPHATE REDUCTASE"/>
    <property type="match status" value="1"/>
</dbReference>
<dbReference type="InterPro" id="IPR002347">
    <property type="entry name" value="SDR_fam"/>
</dbReference>
<dbReference type="Pfam" id="PF00106">
    <property type="entry name" value="adh_short"/>
    <property type="match status" value="1"/>
</dbReference>
<evidence type="ECO:0000256" key="3">
    <source>
        <dbReference type="SAM" id="MobiDB-lite"/>
    </source>
</evidence>
<dbReference type="SUPFAM" id="SSF51735">
    <property type="entry name" value="NAD(P)-binding Rossmann-fold domains"/>
    <property type="match status" value="1"/>
</dbReference>
<dbReference type="Proteomes" id="UP001141253">
    <property type="component" value="Chromosome 7"/>
</dbReference>
<evidence type="ECO:0000313" key="5">
    <source>
        <dbReference type="Proteomes" id="UP001141253"/>
    </source>
</evidence>
<dbReference type="PROSITE" id="PS00061">
    <property type="entry name" value="ADH_SHORT"/>
    <property type="match status" value="1"/>
</dbReference>
<dbReference type="InterPro" id="IPR036291">
    <property type="entry name" value="NAD(P)-bd_dom_sf"/>
</dbReference>
<organism evidence="4 5">
    <name type="scientific">Salix suchowensis</name>
    <dbReference type="NCBI Taxonomy" id="1278906"/>
    <lineage>
        <taxon>Eukaryota</taxon>
        <taxon>Viridiplantae</taxon>
        <taxon>Streptophyta</taxon>
        <taxon>Embryophyta</taxon>
        <taxon>Tracheophyta</taxon>
        <taxon>Spermatophyta</taxon>
        <taxon>Magnoliopsida</taxon>
        <taxon>eudicotyledons</taxon>
        <taxon>Gunneridae</taxon>
        <taxon>Pentapetalae</taxon>
        <taxon>rosids</taxon>
        <taxon>fabids</taxon>
        <taxon>Malpighiales</taxon>
        <taxon>Salicaceae</taxon>
        <taxon>Saliceae</taxon>
        <taxon>Salix</taxon>
    </lineage>
</organism>
<sequence>MLEVLLSWLPVPWAGVYTTTKAALHSLTDSLRLELRPLGIGVINVVPGAVKSNIGNSAVASYNQMPEWKLYRPFEEAIRERAHLSQRTCSHSNGRVCEEDGCCRPKGKPSSRGSPLANSLL</sequence>
<keyword evidence="2" id="KW-0560">Oxidoreductase</keyword>
<proteinExistence type="inferred from homology"/>
<accession>A0ABQ9AZ70</accession>
<comment type="similarity">
    <text evidence="1">Belongs to the short-chain dehydrogenases/reductases (SDR) family.</text>
</comment>
<dbReference type="PANTHER" id="PTHR44169:SF6">
    <property type="entry name" value="NADPH-DEPENDENT 1-ACYLDIHYDROXYACETONE PHOSPHATE REDUCTASE"/>
    <property type="match status" value="1"/>
</dbReference>
<gene>
    <name evidence="4" type="ORF">OIU77_002648</name>
</gene>
<evidence type="ECO:0000256" key="2">
    <source>
        <dbReference type="ARBA" id="ARBA00023002"/>
    </source>
</evidence>
<dbReference type="Gene3D" id="3.40.50.720">
    <property type="entry name" value="NAD(P)-binding Rossmann-like Domain"/>
    <property type="match status" value="1"/>
</dbReference>
<evidence type="ECO:0000313" key="4">
    <source>
        <dbReference type="EMBL" id="KAJ6366111.1"/>
    </source>
</evidence>
<evidence type="ECO:0000256" key="1">
    <source>
        <dbReference type="ARBA" id="ARBA00006484"/>
    </source>
</evidence>
<protein>
    <submittedName>
        <fullName evidence="4">Uncharacterized protein</fullName>
    </submittedName>
</protein>
<reference evidence="4" key="1">
    <citation type="submission" date="2022-10" db="EMBL/GenBank/DDBJ databases">
        <authorList>
            <person name="Hyden B.L."/>
            <person name="Feng K."/>
            <person name="Yates T."/>
            <person name="Jawdy S."/>
            <person name="Smart L.B."/>
            <person name="Muchero W."/>
        </authorList>
    </citation>
    <scope>NUCLEOTIDE SEQUENCE</scope>
    <source>
        <tissue evidence="4">Shoot tip</tissue>
    </source>
</reference>
<dbReference type="EMBL" id="JAPFFI010000014">
    <property type="protein sequence ID" value="KAJ6366111.1"/>
    <property type="molecule type" value="Genomic_DNA"/>
</dbReference>
<name>A0ABQ9AZ70_9ROSI</name>
<feature type="region of interest" description="Disordered" evidence="3">
    <location>
        <begin position="86"/>
        <end position="121"/>
    </location>
</feature>